<organism evidence="4 6">
    <name type="scientific">Chryseobacterium indoltheticum</name>
    <dbReference type="NCBI Taxonomy" id="254"/>
    <lineage>
        <taxon>Bacteria</taxon>
        <taxon>Pseudomonadati</taxon>
        <taxon>Bacteroidota</taxon>
        <taxon>Flavobacteriia</taxon>
        <taxon>Flavobacteriales</taxon>
        <taxon>Weeksellaceae</taxon>
        <taxon>Chryseobacterium group</taxon>
        <taxon>Chryseobacterium</taxon>
    </lineage>
</organism>
<evidence type="ECO:0000259" key="2">
    <source>
        <dbReference type="Pfam" id="PF05658"/>
    </source>
</evidence>
<proteinExistence type="predicted"/>
<dbReference type="Gene3D" id="2.150.10.10">
    <property type="entry name" value="Serralysin-like metalloprotease, C-terminal"/>
    <property type="match status" value="3"/>
</dbReference>
<feature type="domain" description="Trimeric autotransporter adhesin YadA-like head" evidence="2">
    <location>
        <begin position="289"/>
        <end position="312"/>
    </location>
</feature>
<dbReference type="GO" id="GO:0019867">
    <property type="term" value="C:outer membrane"/>
    <property type="evidence" value="ECO:0007669"/>
    <property type="project" value="InterPro"/>
</dbReference>
<dbReference type="Proteomes" id="UP000185725">
    <property type="component" value="Unassembled WGS sequence"/>
</dbReference>
<keyword evidence="1" id="KW-0732">Signal</keyword>
<accession>A0A381F627</accession>
<feature type="signal peptide" evidence="1">
    <location>
        <begin position="1"/>
        <end position="18"/>
    </location>
</feature>
<feature type="domain" description="Trimeric autotransporter adhesin YadA-like head" evidence="2">
    <location>
        <begin position="317"/>
        <end position="340"/>
    </location>
</feature>
<dbReference type="SUPFAM" id="SSF101967">
    <property type="entry name" value="Adhesin YadA, collagen-binding domain"/>
    <property type="match status" value="2"/>
</dbReference>
<keyword evidence="5" id="KW-1185">Reference proteome</keyword>
<evidence type="ECO:0000313" key="5">
    <source>
        <dbReference type="Proteomes" id="UP000185725"/>
    </source>
</evidence>
<dbReference type="EMBL" id="FTMF01000009">
    <property type="protein sequence ID" value="SIQ85604.1"/>
    <property type="molecule type" value="Genomic_DNA"/>
</dbReference>
<dbReference type="InterPro" id="IPR008640">
    <property type="entry name" value="Adhesin_Head_dom"/>
</dbReference>
<feature type="chain" id="PRO_5016921578" evidence="1">
    <location>
        <begin position="19"/>
        <end position="876"/>
    </location>
</feature>
<gene>
    <name evidence="4" type="ORF">NCTC13560_00833</name>
    <name evidence="3" type="ORF">SAMN05421682_109104</name>
</gene>
<evidence type="ECO:0000313" key="6">
    <source>
        <dbReference type="Proteomes" id="UP000255231"/>
    </source>
</evidence>
<dbReference type="InterPro" id="IPR011049">
    <property type="entry name" value="Serralysin-like_metalloprot_C"/>
</dbReference>
<evidence type="ECO:0000313" key="3">
    <source>
        <dbReference type="EMBL" id="SIQ85604.1"/>
    </source>
</evidence>
<evidence type="ECO:0000313" key="4">
    <source>
        <dbReference type="EMBL" id="SUX42021.1"/>
    </source>
</evidence>
<reference evidence="3 5" key="1">
    <citation type="submission" date="2017-01" db="EMBL/GenBank/DDBJ databases">
        <authorList>
            <person name="Varghese N."/>
            <person name="Submissions S."/>
        </authorList>
    </citation>
    <scope>NUCLEOTIDE SEQUENCE [LARGE SCALE GENOMIC DNA]</scope>
    <source>
        <strain evidence="3 5">ATCC 27950</strain>
    </source>
</reference>
<dbReference type="Proteomes" id="UP000255231">
    <property type="component" value="Unassembled WGS sequence"/>
</dbReference>
<feature type="domain" description="Trimeric autotransporter adhesin YadA-like head" evidence="2">
    <location>
        <begin position="236"/>
        <end position="257"/>
    </location>
</feature>
<feature type="domain" description="Trimeric autotransporter adhesin YadA-like head" evidence="2">
    <location>
        <begin position="167"/>
        <end position="191"/>
    </location>
</feature>
<dbReference type="EMBL" id="UFVS01000001">
    <property type="protein sequence ID" value="SUX42021.1"/>
    <property type="molecule type" value="Genomic_DNA"/>
</dbReference>
<evidence type="ECO:0000256" key="1">
    <source>
        <dbReference type="SAM" id="SignalP"/>
    </source>
</evidence>
<protein>
    <submittedName>
        <fullName evidence="3">Head domain of trimeric autotransporter adhesin</fullName>
    </submittedName>
    <submittedName>
        <fullName evidence="4">Hep_Hag</fullName>
    </submittedName>
</protein>
<dbReference type="CDD" id="cd12820">
    <property type="entry name" value="LbR_YadA-like"/>
    <property type="match status" value="1"/>
</dbReference>
<dbReference type="GeneID" id="303672293"/>
<dbReference type="AlphaFoldDB" id="A0A381F627"/>
<name>A0A381F627_9FLAO</name>
<dbReference type="Pfam" id="PF05658">
    <property type="entry name" value="YadA_head"/>
    <property type="match status" value="4"/>
</dbReference>
<reference evidence="4 6" key="2">
    <citation type="submission" date="2018-06" db="EMBL/GenBank/DDBJ databases">
        <authorList>
            <consortium name="Pathogen Informatics"/>
            <person name="Doyle S."/>
        </authorList>
    </citation>
    <scope>NUCLEOTIDE SEQUENCE [LARGE SCALE GENOMIC DNA]</scope>
    <source>
        <strain evidence="4 6">NCTC13560</strain>
    </source>
</reference>
<dbReference type="RefSeq" id="WP_076561433.1">
    <property type="nucleotide sequence ID" value="NZ_CP033929.1"/>
</dbReference>
<sequence length="876" mass="90021">MKKQIFTIALFCSSLAYSQVGIDTETPKATLDVTGKPTDMSKIDGFLVPRLSGTELKAKDALYGADQNAALIYVTTPLASADTSAKTINVTSSGYYFFDGNFWQKLNTAGSGSEPWYDSLTNLPATQNSQNIYQSGNVAIGKSTMVSDIALDVEGSVHMGTNHSGSNGVNSAAFGNGTIASGENSTAFGWNNQALGINAMTWGGNEDATSTTGNLYNEATGVASTAFGYSNVSSSFGTTAFGTRNTASAPQATVFGASNIASGFWSTAFGRHNISSANRSLAFGLENTASGGNAVAFGFQNVASNENTTAFGERNKAEGSRALAFGLGNTASGNDAVAFGENNVASSVNETVFGRYAAIMTSSSTNQWVATDPVLQIGNGNDQARSNALTVLKNGNIGIGEIAPTTKLEINNGTTNGAIKIVDGTQGAGKILTSDANGLATWQDLATGTGNDWSLVGNSGTTAGANFIGTTDTQDFIVKTNNTERERTYNTVDANNTIKTITGGDLNLNGITVGRGSGNKNSNAVVGYESLKANDTGGNNVAMGSFALYNSTEGFSNVAIGHSAMTGNTEGNSNVAIGQSTLPYNTTGDLNVAIGHSALSNPLNKTGRHNIGIGFTAGGNLEDATSNNIAIGSFQDLATSTGSNQLNIGGAIFGTGLTGTQAAPAGNIGIGTTAPSTRLEVNNGTTNGAVKIVDGTQGADKILTSDADGVGTWQSPKVSVVKGEIGGYNLPFEQFSDLRYTGASITLPPGKWLVTITQFTYITGNDSGSTSILISPDDWMLVRSSFSDQTNVTTIGQAASPSADITQPSSMTFTVSGPHREDSKTGVIFINNTSGASKTYKYIAGATEVSGTISGGFLNNFTGNWSENSIIAIAVN</sequence>
<dbReference type="KEGG" id="cil:EG358_01170"/>
<dbReference type="OrthoDB" id="1272218at2"/>